<dbReference type="SUPFAM" id="SSF56281">
    <property type="entry name" value="Metallo-hydrolase/oxidoreductase"/>
    <property type="match status" value="1"/>
</dbReference>
<evidence type="ECO:0000256" key="1">
    <source>
        <dbReference type="ARBA" id="ARBA00001947"/>
    </source>
</evidence>
<dbReference type="EMBL" id="CP089982">
    <property type="protein sequence ID" value="WXA90306.1"/>
    <property type="molecule type" value="Genomic_DNA"/>
</dbReference>
<evidence type="ECO:0000256" key="5">
    <source>
        <dbReference type="ARBA" id="ARBA00022833"/>
    </source>
</evidence>
<dbReference type="Pfam" id="PF00753">
    <property type="entry name" value="Lactamase_B"/>
    <property type="match status" value="1"/>
</dbReference>
<dbReference type="PANTHER" id="PTHR42978">
    <property type="entry name" value="QUORUM-QUENCHING LACTONASE YTNP-RELATED-RELATED"/>
    <property type="match status" value="1"/>
</dbReference>
<evidence type="ECO:0000259" key="6">
    <source>
        <dbReference type="SMART" id="SM00849"/>
    </source>
</evidence>
<dbReference type="Proteomes" id="UP001379533">
    <property type="component" value="Chromosome"/>
</dbReference>
<protein>
    <submittedName>
        <fullName evidence="7">MBL fold metallo-hydrolase</fullName>
    </submittedName>
</protein>
<keyword evidence="5" id="KW-0862">Zinc</keyword>
<accession>A0ABZ2K1V2</accession>
<keyword evidence="3" id="KW-0479">Metal-binding</keyword>
<dbReference type="InterPro" id="IPR051013">
    <property type="entry name" value="MBL_superfamily_lactonases"/>
</dbReference>
<comment type="cofactor">
    <cofactor evidence="1">
        <name>Zn(2+)</name>
        <dbReference type="ChEBI" id="CHEBI:29105"/>
    </cofactor>
</comment>
<dbReference type="RefSeq" id="WP_394840919.1">
    <property type="nucleotide sequence ID" value="NZ_CP089982.1"/>
</dbReference>
<evidence type="ECO:0000313" key="7">
    <source>
        <dbReference type="EMBL" id="WXA90306.1"/>
    </source>
</evidence>
<evidence type="ECO:0000313" key="8">
    <source>
        <dbReference type="Proteomes" id="UP001379533"/>
    </source>
</evidence>
<dbReference type="PANTHER" id="PTHR42978:SF7">
    <property type="entry name" value="METALLO-HYDROLASE RV2300C-RELATED"/>
    <property type="match status" value="1"/>
</dbReference>
<comment type="similarity">
    <text evidence="2">Belongs to the metallo-beta-lactamase superfamily.</text>
</comment>
<proteinExistence type="inferred from homology"/>
<name>A0ABZ2K1V2_9BACT</name>
<dbReference type="InterPro" id="IPR036866">
    <property type="entry name" value="RibonucZ/Hydroxyglut_hydro"/>
</dbReference>
<evidence type="ECO:0000256" key="3">
    <source>
        <dbReference type="ARBA" id="ARBA00022723"/>
    </source>
</evidence>
<feature type="domain" description="Metallo-beta-lactamase" evidence="6">
    <location>
        <begin position="19"/>
        <end position="251"/>
    </location>
</feature>
<dbReference type="SMART" id="SM00849">
    <property type="entry name" value="Lactamase_B"/>
    <property type="match status" value="1"/>
</dbReference>
<keyword evidence="8" id="KW-1185">Reference proteome</keyword>
<dbReference type="CDD" id="cd07742">
    <property type="entry name" value="metallo-hydrolase-like_MBL-fold"/>
    <property type="match status" value="1"/>
</dbReference>
<reference evidence="7 8" key="1">
    <citation type="submission" date="2021-12" db="EMBL/GenBank/DDBJ databases">
        <title>Discovery of the Pendulisporaceae a myxobacterial family with distinct sporulation behavior and unique specialized metabolism.</title>
        <authorList>
            <person name="Garcia R."/>
            <person name="Popoff A."/>
            <person name="Bader C.D."/>
            <person name="Loehr J."/>
            <person name="Walesch S."/>
            <person name="Walt C."/>
            <person name="Boldt J."/>
            <person name="Bunk B."/>
            <person name="Haeckl F.J.F.P.J."/>
            <person name="Gunesch A.P."/>
            <person name="Birkelbach J."/>
            <person name="Nuebel U."/>
            <person name="Pietschmann T."/>
            <person name="Bach T."/>
            <person name="Mueller R."/>
        </authorList>
    </citation>
    <scope>NUCLEOTIDE SEQUENCE [LARGE SCALE GENOMIC DNA]</scope>
    <source>
        <strain evidence="7 8">MSr12523</strain>
    </source>
</reference>
<dbReference type="InterPro" id="IPR001279">
    <property type="entry name" value="Metallo-B-lactamas"/>
</dbReference>
<evidence type="ECO:0000256" key="2">
    <source>
        <dbReference type="ARBA" id="ARBA00007749"/>
    </source>
</evidence>
<evidence type="ECO:0000256" key="4">
    <source>
        <dbReference type="ARBA" id="ARBA00022801"/>
    </source>
</evidence>
<gene>
    <name evidence="7" type="ORF">LZC95_28070</name>
</gene>
<keyword evidence="4" id="KW-0378">Hydrolase</keyword>
<organism evidence="7 8">
    <name type="scientific">Pendulispora brunnea</name>
    <dbReference type="NCBI Taxonomy" id="2905690"/>
    <lineage>
        <taxon>Bacteria</taxon>
        <taxon>Pseudomonadati</taxon>
        <taxon>Myxococcota</taxon>
        <taxon>Myxococcia</taxon>
        <taxon>Myxococcales</taxon>
        <taxon>Sorangiineae</taxon>
        <taxon>Pendulisporaceae</taxon>
        <taxon>Pendulispora</taxon>
    </lineage>
</organism>
<sequence length="269" mass="29861">MRVHHLNCGSMRMPGAPLVCHVLLLETRNGLALVDTGFGSADIADPAGRIGFYRHVTRPLLDPAETAIEQVRQRGFDPADVRDIVLTHFDSDHVGGLSDFPWARIHTTADEWAAASNRWSSLERARYRPAQWTHGPKMVPHGAGGDVWRGFASAKCLTEIDDAIVLIPLPGHTRGHAAVAIDADHPRRRTILHAGDAFYDRSIVAGIGREPLVLTVQEWFVAHDWARVRSNHERLAELHRTDPELLLVSAHDPALLTQALGTEDRTRLR</sequence>
<dbReference type="Gene3D" id="3.60.15.10">
    <property type="entry name" value="Ribonuclease Z/Hydroxyacylglutathione hydrolase-like"/>
    <property type="match status" value="1"/>
</dbReference>